<keyword evidence="4" id="KW-0067">ATP-binding</keyword>
<evidence type="ECO:0000256" key="4">
    <source>
        <dbReference type="ARBA" id="ARBA00022840"/>
    </source>
</evidence>
<evidence type="ECO:0000256" key="3">
    <source>
        <dbReference type="ARBA" id="ARBA00022806"/>
    </source>
</evidence>
<evidence type="ECO:0000256" key="2">
    <source>
        <dbReference type="ARBA" id="ARBA00022801"/>
    </source>
</evidence>
<dbReference type="GeneID" id="81379170"/>
<dbReference type="InterPro" id="IPR027417">
    <property type="entry name" value="P-loop_NTPase"/>
</dbReference>
<dbReference type="Gene3D" id="3.40.50.300">
    <property type="entry name" value="P-loop containing nucleotide triphosphate hydrolases"/>
    <property type="match status" value="1"/>
</dbReference>
<dbReference type="InterPro" id="IPR052431">
    <property type="entry name" value="SKI2_subfamily_helicases"/>
</dbReference>
<dbReference type="AlphaFoldDB" id="A0A9W9TVD3"/>
<reference evidence="6" key="2">
    <citation type="journal article" date="2023" name="IMA Fungus">
        <title>Comparative genomic study of the Penicillium genus elucidates a diverse pangenome and 15 lateral gene transfer events.</title>
        <authorList>
            <person name="Petersen C."/>
            <person name="Sorensen T."/>
            <person name="Nielsen M.R."/>
            <person name="Sondergaard T.E."/>
            <person name="Sorensen J.L."/>
            <person name="Fitzpatrick D.A."/>
            <person name="Frisvad J.C."/>
            <person name="Nielsen K.L."/>
        </authorList>
    </citation>
    <scope>NUCLEOTIDE SEQUENCE</scope>
    <source>
        <strain evidence="6">IBT 23319</strain>
    </source>
</reference>
<dbReference type="GO" id="GO:0003676">
    <property type="term" value="F:nucleic acid binding"/>
    <property type="evidence" value="ECO:0007669"/>
    <property type="project" value="InterPro"/>
</dbReference>
<name>A0A9W9TVD3_PENCI</name>
<dbReference type="Proteomes" id="UP001147733">
    <property type="component" value="Unassembled WGS sequence"/>
</dbReference>
<dbReference type="GO" id="GO:0005524">
    <property type="term" value="F:ATP binding"/>
    <property type="evidence" value="ECO:0007669"/>
    <property type="project" value="UniProtKB-KW"/>
</dbReference>
<dbReference type="RefSeq" id="XP_056505760.1">
    <property type="nucleotide sequence ID" value="XM_056640003.1"/>
</dbReference>
<gene>
    <name evidence="6" type="ORF">N7469_001083</name>
</gene>
<keyword evidence="1" id="KW-0547">Nucleotide-binding</keyword>
<comment type="caution">
    <text evidence="6">The sequence shown here is derived from an EMBL/GenBank/DDBJ whole genome shotgun (WGS) entry which is preliminary data.</text>
</comment>
<feature type="domain" description="Helicase ATP-binding" evidence="5">
    <location>
        <begin position="94"/>
        <end position="265"/>
    </location>
</feature>
<dbReference type="GO" id="GO:0016787">
    <property type="term" value="F:hydrolase activity"/>
    <property type="evidence" value="ECO:0007669"/>
    <property type="project" value="UniProtKB-KW"/>
</dbReference>
<sequence>MIKRGVSSSASQYVVKVCESLGLPKVQLRVQAQNTQPLSFKPSERYKKPGNGREISGIEFQLLYGGPFMERSIDSSPDVRIPESEPDRWQREGLDQIDAKESVFIVAPTSAGKTFISFYAMKQVLKEDSDGVIVYIVPTKAFVNQIAAEVQTKFRKVYSLKSSMKSIWTIHTRDHASTIPLAVNSHYRATHSPNRTPFTIKANSWTPRLRRIIFDEIHCIRKAKEGVIWEQLLLLSSCLIVALSATVGNPKAFHSWLKDTQKTNGHDLKLIQHKHRYSDLRKYLYSTKGPFHFKGFPKPVALPPFGLDDASDMRFLHLVTSLVDRSRGIPEDLSLESRYCLSLWQVMHDLRTDNFQSMHLSILVSSFLVL</sequence>
<accession>A0A9W9TVD3</accession>
<dbReference type="Pfam" id="PF00270">
    <property type="entry name" value="DEAD"/>
    <property type="match status" value="1"/>
</dbReference>
<dbReference type="FunFam" id="3.40.50.300:FF:001039">
    <property type="entry name" value="ATP-dependent RNA helicase DDX60"/>
    <property type="match status" value="1"/>
</dbReference>
<evidence type="ECO:0000313" key="6">
    <source>
        <dbReference type="EMBL" id="KAJ5242756.1"/>
    </source>
</evidence>
<dbReference type="PANTHER" id="PTHR44533:SF4">
    <property type="entry name" value="DEAD_H RNA HELICASE, PUTATIVE-RELATED"/>
    <property type="match status" value="1"/>
</dbReference>
<keyword evidence="7" id="KW-1185">Reference proteome</keyword>
<dbReference type="SMART" id="SM00487">
    <property type="entry name" value="DEXDc"/>
    <property type="match status" value="1"/>
</dbReference>
<protein>
    <recommendedName>
        <fullName evidence="5">Helicase ATP-binding domain-containing protein</fullName>
    </recommendedName>
</protein>
<evidence type="ECO:0000256" key="1">
    <source>
        <dbReference type="ARBA" id="ARBA00022741"/>
    </source>
</evidence>
<reference evidence="6" key="1">
    <citation type="submission" date="2022-11" db="EMBL/GenBank/DDBJ databases">
        <authorList>
            <person name="Petersen C."/>
        </authorList>
    </citation>
    <scope>NUCLEOTIDE SEQUENCE</scope>
    <source>
        <strain evidence="6">IBT 23319</strain>
    </source>
</reference>
<proteinExistence type="predicted"/>
<dbReference type="GO" id="GO:0005737">
    <property type="term" value="C:cytoplasm"/>
    <property type="evidence" value="ECO:0007669"/>
    <property type="project" value="TreeGrafter"/>
</dbReference>
<dbReference type="EMBL" id="JAPQKT010000001">
    <property type="protein sequence ID" value="KAJ5242756.1"/>
    <property type="molecule type" value="Genomic_DNA"/>
</dbReference>
<dbReference type="InterPro" id="IPR014001">
    <property type="entry name" value="Helicase_ATP-bd"/>
</dbReference>
<dbReference type="SUPFAM" id="SSF52540">
    <property type="entry name" value="P-loop containing nucleoside triphosphate hydrolases"/>
    <property type="match status" value="1"/>
</dbReference>
<dbReference type="GO" id="GO:0004386">
    <property type="term" value="F:helicase activity"/>
    <property type="evidence" value="ECO:0007669"/>
    <property type="project" value="UniProtKB-KW"/>
</dbReference>
<keyword evidence="2" id="KW-0378">Hydrolase</keyword>
<dbReference type="PROSITE" id="PS51192">
    <property type="entry name" value="HELICASE_ATP_BIND_1"/>
    <property type="match status" value="1"/>
</dbReference>
<dbReference type="PANTHER" id="PTHR44533">
    <property type="entry name" value="DEAD/H RNA HELICASE, PUTATIVE-RELATED"/>
    <property type="match status" value="1"/>
</dbReference>
<evidence type="ECO:0000313" key="7">
    <source>
        <dbReference type="Proteomes" id="UP001147733"/>
    </source>
</evidence>
<evidence type="ECO:0000259" key="5">
    <source>
        <dbReference type="PROSITE" id="PS51192"/>
    </source>
</evidence>
<keyword evidence="3" id="KW-0347">Helicase</keyword>
<dbReference type="InterPro" id="IPR011545">
    <property type="entry name" value="DEAD/DEAH_box_helicase_dom"/>
</dbReference>
<organism evidence="6 7">
    <name type="scientific">Penicillium citrinum</name>
    <dbReference type="NCBI Taxonomy" id="5077"/>
    <lineage>
        <taxon>Eukaryota</taxon>
        <taxon>Fungi</taxon>
        <taxon>Dikarya</taxon>
        <taxon>Ascomycota</taxon>
        <taxon>Pezizomycotina</taxon>
        <taxon>Eurotiomycetes</taxon>
        <taxon>Eurotiomycetidae</taxon>
        <taxon>Eurotiales</taxon>
        <taxon>Aspergillaceae</taxon>
        <taxon>Penicillium</taxon>
    </lineage>
</organism>
<dbReference type="OrthoDB" id="2320933at2759"/>